<evidence type="ECO:0000256" key="3">
    <source>
        <dbReference type="ARBA" id="ARBA00022692"/>
    </source>
</evidence>
<keyword evidence="9" id="KW-1185">Reference proteome</keyword>
<organism evidence="8 9">
    <name type="scientific">Zophobas morio</name>
    <dbReference type="NCBI Taxonomy" id="2755281"/>
    <lineage>
        <taxon>Eukaryota</taxon>
        <taxon>Metazoa</taxon>
        <taxon>Ecdysozoa</taxon>
        <taxon>Arthropoda</taxon>
        <taxon>Hexapoda</taxon>
        <taxon>Insecta</taxon>
        <taxon>Pterygota</taxon>
        <taxon>Neoptera</taxon>
        <taxon>Endopterygota</taxon>
        <taxon>Coleoptera</taxon>
        <taxon>Polyphaga</taxon>
        <taxon>Cucujiformia</taxon>
        <taxon>Tenebrionidae</taxon>
        <taxon>Zophobas</taxon>
    </lineage>
</organism>
<evidence type="ECO:0000256" key="7">
    <source>
        <dbReference type="ARBA" id="ARBA00023224"/>
    </source>
</evidence>
<gene>
    <name evidence="8" type="ORF">Zmor_001124</name>
</gene>
<dbReference type="GO" id="GO:0030424">
    <property type="term" value="C:axon"/>
    <property type="evidence" value="ECO:0007669"/>
    <property type="project" value="TreeGrafter"/>
</dbReference>
<protein>
    <recommendedName>
        <fullName evidence="10">Gustatory receptor</fullName>
    </recommendedName>
</protein>
<reference evidence="8" key="1">
    <citation type="journal article" date="2023" name="G3 (Bethesda)">
        <title>Whole genome assemblies of Zophobas morio and Tenebrio molitor.</title>
        <authorList>
            <person name="Kaur S."/>
            <person name="Stinson S.A."/>
            <person name="diCenzo G.C."/>
        </authorList>
    </citation>
    <scope>NUCLEOTIDE SEQUENCE</scope>
    <source>
        <strain evidence="8">QUZm001</strain>
    </source>
</reference>
<evidence type="ECO:0000313" key="8">
    <source>
        <dbReference type="EMBL" id="KAJ3665635.1"/>
    </source>
</evidence>
<keyword evidence="6" id="KW-0675">Receptor</keyword>
<dbReference type="PANTHER" id="PTHR21143">
    <property type="entry name" value="INVERTEBRATE GUSTATORY RECEPTOR"/>
    <property type="match status" value="1"/>
</dbReference>
<evidence type="ECO:0000256" key="1">
    <source>
        <dbReference type="ARBA" id="ARBA00004651"/>
    </source>
</evidence>
<comment type="subcellular location">
    <subcellularLocation>
        <location evidence="1">Cell membrane</location>
        <topology evidence="1">Multi-pass membrane protein</topology>
    </subcellularLocation>
</comment>
<dbReference type="Proteomes" id="UP001168821">
    <property type="component" value="Unassembled WGS sequence"/>
</dbReference>
<evidence type="ECO:0000256" key="5">
    <source>
        <dbReference type="ARBA" id="ARBA00023136"/>
    </source>
</evidence>
<dbReference type="GO" id="GO:0005886">
    <property type="term" value="C:plasma membrane"/>
    <property type="evidence" value="ECO:0007669"/>
    <property type="project" value="UniProtKB-SubCell"/>
</dbReference>
<dbReference type="GO" id="GO:0007165">
    <property type="term" value="P:signal transduction"/>
    <property type="evidence" value="ECO:0007669"/>
    <property type="project" value="UniProtKB-KW"/>
</dbReference>
<keyword evidence="7" id="KW-0807">Transducer</keyword>
<evidence type="ECO:0000313" key="9">
    <source>
        <dbReference type="Proteomes" id="UP001168821"/>
    </source>
</evidence>
<sequence length="87" mass="9996">MFFYVFVANKTMKEANKIKRTAIDIVISTRNKDIRKETNALALQLCHEEIQIVAGGFFVIDYPLLFEMMAACSTYIVITIQFIDVNL</sequence>
<keyword evidence="5" id="KW-0472">Membrane</keyword>
<keyword evidence="4" id="KW-1133">Transmembrane helix</keyword>
<dbReference type="AlphaFoldDB" id="A0AA38J0G6"/>
<proteinExistence type="predicted"/>
<dbReference type="GO" id="GO:0030425">
    <property type="term" value="C:dendrite"/>
    <property type="evidence" value="ECO:0007669"/>
    <property type="project" value="TreeGrafter"/>
</dbReference>
<evidence type="ECO:0000256" key="2">
    <source>
        <dbReference type="ARBA" id="ARBA00022475"/>
    </source>
</evidence>
<dbReference type="InterPro" id="IPR013604">
    <property type="entry name" value="7TM_chemorcpt"/>
</dbReference>
<dbReference type="EMBL" id="JALNTZ010000001">
    <property type="protein sequence ID" value="KAJ3665635.1"/>
    <property type="molecule type" value="Genomic_DNA"/>
</dbReference>
<keyword evidence="3" id="KW-0812">Transmembrane</keyword>
<name>A0AA38J0G6_9CUCU</name>
<evidence type="ECO:0008006" key="10">
    <source>
        <dbReference type="Google" id="ProtNLM"/>
    </source>
</evidence>
<keyword evidence="2" id="KW-1003">Cell membrane</keyword>
<dbReference type="GO" id="GO:0050909">
    <property type="term" value="P:sensory perception of taste"/>
    <property type="evidence" value="ECO:0007669"/>
    <property type="project" value="InterPro"/>
</dbReference>
<evidence type="ECO:0000256" key="6">
    <source>
        <dbReference type="ARBA" id="ARBA00023170"/>
    </source>
</evidence>
<comment type="caution">
    <text evidence="8">The sequence shown here is derived from an EMBL/GenBank/DDBJ whole genome shotgun (WGS) entry which is preliminary data.</text>
</comment>
<evidence type="ECO:0000256" key="4">
    <source>
        <dbReference type="ARBA" id="ARBA00022989"/>
    </source>
</evidence>
<dbReference type="GO" id="GO:0043025">
    <property type="term" value="C:neuronal cell body"/>
    <property type="evidence" value="ECO:0007669"/>
    <property type="project" value="TreeGrafter"/>
</dbReference>
<dbReference type="PANTHER" id="PTHR21143:SF133">
    <property type="entry name" value="GUSTATORY AND PHEROMONE RECEPTOR 32A-RELATED"/>
    <property type="match status" value="1"/>
</dbReference>
<accession>A0AA38J0G6</accession>
<dbReference type="GO" id="GO:0008049">
    <property type="term" value="P:male courtship behavior"/>
    <property type="evidence" value="ECO:0007669"/>
    <property type="project" value="TreeGrafter"/>
</dbReference>
<dbReference type="Pfam" id="PF08395">
    <property type="entry name" value="7tm_7"/>
    <property type="match status" value="1"/>
</dbReference>
<dbReference type="GO" id="GO:0007635">
    <property type="term" value="P:chemosensory behavior"/>
    <property type="evidence" value="ECO:0007669"/>
    <property type="project" value="TreeGrafter"/>
</dbReference>